<organism evidence="2 3">
    <name type="scientific">Roseburia faecis</name>
    <dbReference type="NCBI Taxonomy" id="301302"/>
    <lineage>
        <taxon>Bacteria</taxon>
        <taxon>Bacillati</taxon>
        <taxon>Bacillota</taxon>
        <taxon>Clostridia</taxon>
        <taxon>Lachnospirales</taxon>
        <taxon>Lachnospiraceae</taxon>
        <taxon>Roseburia</taxon>
    </lineage>
</organism>
<dbReference type="EMBL" id="CVRR01000037">
    <property type="protein sequence ID" value="CRL41146.1"/>
    <property type="molecule type" value="Genomic_DNA"/>
</dbReference>
<sequence length="74" mass="8304">MKPKNYTDKSAMLVGTDADPVTAGPKHFAENTPEQEKENAAIRQSSMYNDKNRARIDNNQFFETRSNPLSSKGN</sequence>
<feature type="compositionally biased region" description="Polar residues" evidence="1">
    <location>
        <begin position="57"/>
        <end position="74"/>
    </location>
</feature>
<name>A0A0M6WUA8_9FIRM</name>
<reference evidence="3" key="1">
    <citation type="submission" date="2015-05" db="EMBL/GenBank/DDBJ databases">
        <authorList>
            <consortium name="Pathogen Informatics"/>
        </authorList>
    </citation>
    <scope>NUCLEOTIDE SEQUENCE [LARGE SCALE GENOMIC DNA]</scope>
    <source>
        <strain evidence="3">M72</strain>
    </source>
</reference>
<dbReference type="AlphaFoldDB" id="A0A0M6WUA8"/>
<gene>
    <name evidence="2" type="ORF">M72_11911</name>
</gene>
<feature type="region of interest" description="Disordered" evidence="1">
    <location>
        <begin position="1"/>
        <end position="74"/>
    </location>
</feature>
<accession>A0A0M6WUA8</accession>
<evidence type="ECO:0000256" key="1">
    <source>
        <dbReference type="SAM" id="MobiDB-lite"/>
    </source>
</evidence>
<dbReference type="Proteomes" id="UP000049979">
    <property type="component" value="Unassembled WGS sequence"/>
</dbReference>
<keyword evidence="3" id="KW-1185">Reference proteome</keyword>
<protein>
    <submittedName>
        <fullName evidence="2">Uncharacterized protein</fullName>
    </submittedName>
</protein>
<evidence type="ECO:0000313" key="3">
    <source>
        <dbReference type="Proteomes" id="UP000049979"/>
    </source>
</evidence>
<proteinExistence type="predicted"/>
<dbReference type="RefSeq" id="WP_022046214.1">
    <property type="nucleotide sequence ID" value="NZ_CP173697.1"/>
</dbReference>
<evidence type="ECO:0000313" key="2">
    <source>
        <dbReference type="EMBL" id="CRL41146.1"/>
    </source>
</evidence>
<dbReference type="OrthoDB" id="2087754at2"/>